<dbReference type="SMART" id="SM00156">
    <property type="entry name" value="PP2Ac"/>
    <property type="match status" value="1"/>
</dbReference>
<dbReference type="EC" id="3.1.3.16" evidence="3"/>
<protein>
    <recommendedName>
        <fullName evidence="3">protein-serine/threonine phosphatase</fullName>
        <ecNumber evidence="3">3.1.3.16</ecNumber>
    </recommendedName>
</protein>
<proteinExistence type="inferred from homology"/>
<dbReference type="OrthoDB" id="445564at2759"/>
<comment type="catalytic activity">
    <reaction evidence="8">
        <text>O-phospho-L-seryl-[protein] + H2O = L-seryl-[protein] + phosphate</text>
        <dbReference type="Rhea" id="RHEA:20629"/>
        <dbReference type="Rhea" id="RHEA-COMP:9863"/>
        <dbReference type="Rhea" id="RHEA-COMP:11604"/>
        <dbReference type="ChEBI" id="CHEBI:15377"/>
        <dbReference type="ChEBI" id="CHEBI:29999"/>
        <dbReference type="ChEBI" id="CHEBI:43474"/>
        <dbReference type="ChEBI" id="CHEBI:83421"/>
        <dbReference type="EC" id="3.1.3.16"/>
    </reaction>
</comment>
<keyword evidence="7" id="KW-0464">Manganese</keyword>
<evidence type="ECO:0000256" key="7">
    <source>
        <dbReference type="ARBA" id="ARBA00023211"/>
    </source>
</evidence>
<gene>
    <name evidence="11" type="ORF">SI8410_11016225</name>
</gene>
<name>A0A7I8L669_SPIIN</name>
<dbReference type="InterPro" id="IPR006186">
    <property type="entry name" value="Ser/Thr-sp_prot-phosphatase"/>
</dbReference>
<dbReference type="PRINTS" id="PR00114">
    <property type="entry name" value="STPHPHTASE"/>
</dbReference>
<dbReference type="PANTHER" id="PTHR11668:SF300">
    <property type="entry name" value="SERINE_THREONINE-PROTEIN PHOSPHATASE"/>
    <property type="match status" value="1"/>
</dbReference>
<dbReference type="GO" id="GO:0005737">
    <property type="term" value="C:cytoplasm"/>
    <property type="evidence" value="ECO:0007669"/>
    <property type="project" value="TreeGrafter"/>
</dbReference>
<dbReference type="SUPFAM" id="SSF56300">
    <property type="entry name" value="Metallo-dependent phosphatases"/>
    <property type="match status" value="1"/>
</dbReference>
<dbReference type="GO" id="GO:0004722">
    <property type="term" value="F:protein serine/threonine phosphatase activity"/>
    <property type="evidence" value="ECO:0007669"/>
    <property type="project" value="UniProtKB-EC"/>
</dbReference>
<evidence type="ECO:0000256" key="8">
    <source>
        <dbReference type="ARBA" id="ARBA00047761"/>
    </source>
</evidence>
<evidence type="ECO:0000256" key="4">
    <source>
        <dbReference type="ARBA" id="ARBA00022723"/>
    </source>
</evidence>
<dbReference type="Pfam" id="PF16891">
    <property type="entry name" value="STPPase_N"/>
    <property type="match status" value="1"/>
</dbReference>
<evidence type="ECO:0000256" key="1">
    <source>
        <dbReference type="ARBA" id="ARBA00001936"/>
    </source>
</evidence>
<evidence type="ECO:0000256" key="6">
    <source>
        <dbReference type="ARBA" id="ARBA00022912"/>
    </source>
</evidence>
<keyword evidence="4" id="KW-0479">Metal-binding</keyword>
<evidence type="ECO:0000313" key="11">
    <source>
        <dbReference type="EMBL" id="CAA7405547.1"/>
    </source>
</evidence>
<dbReference type="Proteomes" id="UP000663760">
    <property type="component" value="Chromosome 11"/>
</dbReference>
<evidence type="ECO:0000256" key="5">
    <source>
        <dbReference type="ARBA" id="ARBA00022801"/>
    </source>
</evidence>
<keyword evidence="6" id="KW-0904">Protein phosphatase</keyword>
<evidence type="ECO:0000313" key="12">
    <source>
        <dbReference type="Proteomes" id="UP000663760"/>
    </source>
</evidence>
<evidence type="ECO:0000256" key="2">
    <source>
        <dbReference type="ARBA" id="ARBA00005333"/>
    </source>
</evidence>
<sequence>MDAVVLDSIINRLLQVSTDSPGEYQLRILEAEICELCVVSSKIFLQQPNLLELEAPINVCGDIHGQYSDLLRFFDRGGFPPAGRYLFLGNYAGRGGQSVETMCLLLAYKIRYPDSFFLLRGNHDCESMARMWGFRDECKARFNARLWRLFVACFDCLPAAAIIGGKVICLHGGLSPVLTDLDQIRAMARPADVPLAGLLCDILWSDPSKEVPRWGLKVRGFSYIFGAEVVSEFLHRNGLALLCRSHQVVDDGYAYFAGEKLVTVFSAPSFCGEYMNAGSMMSIDGDLKHSFITLRPPTERRLKFFPRALSKPGASSRVKCSSLCRLCRRIELCFPVFFYSILVTDFC</sequence>
<accession>A0A7I8L669</accession>
<dbReference type="PANTHER" id="PTHR11668">
    <property type="entry name" value="SERINE/THREONINE PROTEIN PHOSPHATASE"/>
    <property type="match status" value="1"/>
</dbReference>
<dbReference type="Gene3D" id="3.60.21.10">
    <property type="match status" value="1"/>
</dbReference>
<keyword evidence="12" id="KW-1185">Reference proteome</keyword>
<evidence type="ECO:0000259" key="10">
    <source>
        <dbReference type="SMART" id="SM00156"/>
    </source>
</evidence>
<dbReference type="InterPro" id="IPR050341">
    <property type="entry name" value="PP1_catalytic_subunit"/>
</dbReference>
<evidence type="ECO:0000256" key="3">
    <source>
        <dbReference type="ARBA" id="ARBA00013081"/>
    </source>
</evidence>
<dbReference type="GO" id="GO:0046872">
    <property type="term" value="F:metal ion binding"/>
    <property type="evidence" value="ECO:0007669"/>
    <property type="project" value="UniProtKB-KW"/>
</dbReference>
<dbReference type="FunFam" id="3.60.21.10:FF:000026">
    <property type="entry name" value="Serine/threonine-protein phosphatase"/>
    <property type="match status" value="1"/>
</dbReference>
<reference evidence="11" key="1">
    <citation type="submission" date="2020-02" db="EMBL/GenBank/DDBJ databases">
        <authorList>
            <person name="Scholz U."/>
            <person name="Mascher M."/>
            <person name="Fiebig A."/>
        </authorList>
    </citation>
    <scope>NUCLEOTIDE SEQUENCE</scope>
</reference>
<dbReference type="Pfam" id="PF00149">
    <property type="entry name" value="Metallophos"/>
    <property type="match status" value="1"/>
</dbReference>
<dbReference type="InterPro" id="IPR004843">
    <property type="entry name" value="Calcineurin-like_PHP"/>
</dbReference>
<comment type="cofactor">
    <cofactor evidence="1">
        <name>Mn(2+)</name>
        <dbReference type="ChEBI" id="CHEBI:29035"/>
    </cofactor>
</comment>
<feature type="domain" description="Serine/threonine specific protein phosphatases" evidence="10">
    <location>
        <begin position="28"/>
        <end position="298"/>
    </location>
</feature>
<dbReference type="InterPro" id="IPR029052">
    <property type="entry name" value="Metallo-depent_PP-like"/>
</dbReference>
<keyword evidence="5" id="KW-0378">Hydrolase</keyword>
<comment type="similarity">
    <text evidence="2">Belongs to the PPP phosphatase family. PP-1 subfamily.</text>
</comment>
<dbReference type="AlphaFoldDB" id="A0A7I8L669"/>
<dbReference type="EMBL" id="LR746274">
    <property type="protein sequence ID" value="CAA7405547.1"/>
    <property type="molecule type" value="Genomic_DNA"/>
</dbReference>
<dbReference type="GO" id="GO:0005634">
    <property type="term" value="C:nucleus"/>
    <property type="evidence" value="ECO:0007669"/>
    <property type="project" value="TreeGrafter"/>
</dbReference>
<evidence type="ECO:0000256" key="9">
    <source>
        <dbReference type="ARBA" id="ARBA00048336"/>
    </source>
</evidence>
<organism evidence="11 12">
    <name type="scientific">Spirodela intermedia</name>
    <name type="common">Intermediate duckweed</name>
    <dbReference type="NCBI Taxonomy" id="51605"/>
    <lineage>
        <taxon>Eukaryota</taxon>
        <taxon>Viridiplantae</taxon>
        <taxon>Streptophyta</taxon>
        <taxon>Embryophyta</taxon>
        <taxon>Tracheophyta</taxon>
        <taxon>Spermatophyta</taxon>
        <taxon>Magnoliopsida</taxon>
        <taxon>Liliopsida</taxon>
        <taxon>Araceae</taxon>
        <taxon>Lemnoideae</taxon>
        <taxon>Spirodela</taxon>
    </lineage>
</organism>
<comment type="catalytic activity">
    <reaction evidence="9">
        <text>O-phospho-L-threonyl-[protein] + H2O = L-threonyl-[protein] + phosphate</text>
        <dbReference type="Rhea" id="RHEA:47004"/>
        <dbReference type="Rhea" id="RHEA-COMP:11060"/>
        <dbReference type="Rhea" id="RHEA-COMP:11605"/>
        <dbReference type="ChEBI" id="CHEBI:15377"/>
        <dbReference type="ChEBI" id="CHEBI:30013"/>
        <dbReference type="ChEBI" id="CHEBI:43474"/>
        <dbReference type="ChEBI" id="CHEBI:61977"/>
        <dbReference type="EC" id="3.1.3.16"/>
    </reaction>
</comment>
<dbReference type="InterPro" id="IPR031675">
    <property type="entry name" value="STPPase_N"/>
</dbReference>